<dbReference type="PRINTS" id="PR01023">
    <property type="entry name" value="NAFLGMOTY"/>
</dbReference>
<evidence type="ECO:0000256" key="5">
    <source>
        <dbReference type="SAM" id="MobiDB-lite"/>
    </source>
</evidence>
<feature type="domain" description="OmpA-like" evidence="7">
    <location>
        <begin position="532"/>
        <end position="648"/>
    </location>
</feature>
<evidence type="ECO:0000256" key="3">
    <source>
        <dbReference type="ARBA" id="ARBA00023237"/>
    </source>
</evidence>
<keyword evidence="2 4" id="KW-0472">Membrane</keyword>
<organism evidence="8 9">
    <name type="scientific">Neolewinella antarctica</name>
    <dbReference type="NCBI Taxonomy" id="442734"/>
    <lineage>
        <taxon>Bacteria</taxon>
        <taxon>Pseudomonadati</taxon>
        <taxon>Bacteroidota</taxon>
        <taxon>Saprospiria</taxon>
        <taxon>Saprospirales</taxon>
        <taxon>Lewinellaceae</taxon>
        <taxon>Neolewinella</taxon>
    </lineage>
</organism>
<dbReference type="Gene3D" id="2.60.40.1120">
    <property type="entry name" value="Carboxypeptidase-like, regulatory domain"/>
    <property type="match status" value="1"/>
</dbReference>
<keyword evidence="3" id="KW-0998">Cell outer membrane</keyword>
<evidence type="ECO:0000259" key="7">
    <source>
        <dbReference type="PROSITE" id="PS51123"/>
    </source>
</evidence>
<dbReference type="Gene3D" id="3.30.1330.60">
    <property type="entry name" value="OmpA-like domain"/>
    <property type="match status" value="1"/>
</dbReference>
<dbReference type="PROSITE" id="PS51123">
    <property type="entry name" value="OMPA_2"/>
    <property type="match status" value="1"/>
</dbReference>
<dbReference type="Pfam" id="PF00691">
    <property type="entry name" value="OmpA"/>
    <property type="match status" value="1"/>
</dbReference>
<dbReference type="EMBL" id="JAATJH010000004">
    <property type="protein sequence ID" value="NJC27331.1"/>
    <property type="molecule type" value="Genomic_DNA"/>
</dbReference>
<accession>A0ABX0XDK3</accession>
<feature type="region of interest" description="Disordered" evidence="5">
    <location>
        <begin position="624"/>
        <end position="648"/>
    </location>
</feature>
<dbReference type="PANTHER" id="PTHR30329">
    <property type="entry name" value="STATOR ELEMENT OF FLAGELLAR MOTOR COMPLEX"/>
    <property type="match status" value="1"/>
</dbReference>
<dbReference type="PRINTS" id="PR01021">
    <property type="entry name" value="OMPADOMAIN"/>
</dbReference>
<dbReference type="Gene3D" id="1.25.40.10">
    <property type="entry name" value="Tetratricopeptide repeat domain"/>
    <property type="match status" value="1"/>
</dbReference>
<dbReference type="Pfam" id="PF07676">
    <property type="entry name" value="PD40"/>
    <property type="match status" value="4"/>
</dbReference>
<dbReference type="Proteomes" id="UP000770785">
    <property type="component" value="Unassembled WGS sequence"/>
</dbReference>
<evidence type="ECO:0000313" key="9">
    <source>
        <dbReference type="Proteomes" id="UP000770785"/>
    </source>
</evidence>
<comment type="caution">
    <text evidence="8">The sequence shown here is derived from an EMBL/GenBank/DDBJ whole genome shotgun (WGS) entry which is preliminary data.</text>
</comment>
<evidence type="ECO:0000256" key="4">
    <source>
        <dbReference type="PROSITE-ProRule" id="PRU00473"/>
    </source>
</evidence>
<reference evidence="8 9" key="1">
    <citation type="submission" date="2020-03" db="EMBL/GenBank/DDBJ databases">
        <title>Genomic Encyclopedia of Type Strains, Phase IV (KMG-IV): sequencing the most valuable type-strain genomes for metagenomic binning, comparative biology and taxonomic classification.</title>
        <authorList>
            <person name="Goeker M."/>
        </authorList>
    </citation>
    <scope>NUCLEOTIDE SEQUENCE [LARGE SCALE GENOMIC DNA]</scope>
    <source>
        <strain evidence="8 9">DSM 105096</strain>
    </source>
</reference>
<sequence length="648" mass="70543">MRFCIYVASLILLFPTGCATAQNGGGKMGKKETKQLSMVNSAIEEHRYSAAALGLATLIENNPGGKELYFLRSTVFSRMSDFPAAARDIERGIALAKKPSARPFRELGEALSKAGDFAGAKAAYGRYLELVPPSTRTDRRATAQSLYRQAAVADSLASNPVPFAPIPVPGLINTKESYEYHPTVSIDGEKLIFTRRVNREQEDFYFSERSADGTWSAARPLPGINSPYDEGAQTITADGSYLVYTSCNTPGVNRGCDLYAAEWDGERWTPGKPLGSSINTEYYESQPTLSQDGRFLIFSSKRPGGRGGADLYIAARLVDGGWSAPGQLSAINTTGDEQYPYWAADGRTLYFTSNGLPGLGGDDLFVTRLQSDNTWSSPRNLGYPINTAENETNMFVPLDGKLAYYSKRYFDAGTDRTQIDLFQFTLPADIGPAPATYVRAKVMDAETGEALRAGVTLQALTAALPSVRTRTDKNGKYLTTLPVGEDYAFTVDEEGYLFQSRRFTLTGGTLAEPFLVDIELERIGSDAGVSTSEADGSTAFTNVLFTSGSAQLLPVSYTELGRLTDLLKQQPDQRVLITGHTDDVGNDSDNLDLSRRRAAAVKTYLSDQGIDATRIETEGYGEAKPLATNDTETGRATNRRTTFKLLRP</sequence>
<dbReference type="SUPFAM" id="SSF49464">
    <property type="entry name" value="Carboxypeptidase regulatory domain-like"/>
    <property type="match status" value="1"/>
</dbReference>
<dbReference type="InterPro" id="IPR011659">
    <property type="entry name" value="WD40"/>
</dbReference>
<evidence type="ECO:0000256" key="1">
    <source>
        <dbReference type="ARBA" id="ARBA00004442"/>
    </source>
</evidence>
<proteinExistence type="predicted"/>
<dbReference type="InterPro" id="IPR036737">
    <property type="entry name" value="OmpA-like_sf"/>
</dbReference>
<dbReference type="CDD" id="cd07185">
    <property type="entry name" value="OmpA_C-like"/>
    <property type="match status" value="1"/>
</dbReference>
<dbReference type="Gene3D" id="2.120.10.30">
    <property type="entry name" value="TolB, C-terminal domain"/>
    <property type="match status" value="1"/>
</dbReference>
<name>A0ABX0XDK3_9BACT</name>
<dbReference type="InterPro" id="IPR011990">
    <property type="entry name" value="TPR-like_helical_dom_sf"/>
</dbReference>
<comment type="subcellular location">
    <subcellularLocation>
        <location evidence="1">Cell outer membrane</location>
    </subcellularLocation>
</comment>
<dbReference type="InterPro" id="IPR050330">
    <property type="entry name" value="Bact_OuterMem_StrucFunc"/>
</dbReference>
<dbReference type="InterPro" id="IPR008969">
    <property type="entry name" value="CarboxyPept-like_regulatory"/>
</dbReference>
<feature type="compositionally biased region" description="Basic residues" evidence="5">
    <location>
        <begin position="637"/>
        <end position="648"/>
    </location>
</feature>
<evidence type="ECO:0000256" key="2">
    <source>
        <dbReference type="ARBA" id="ARBA00023136"/>
    </source>
</evidence>
<evidence type="ECO:0000256" key="6">
    <source>
        <dbReference type="SAM" id="SignalP"/>
    </source>
</evidence>
<dbReference type="InterPro" id="IPR006664">
    <property type="entry name" value="OMP_bac"/>
</dbReference>
<dbReference type="RefSeq" id="WP_168038318.1">
    <property type="nucleotide sequence ID" value="NZ_JAATJH010000004.1"/>
</dbReference>
<protein>
    <submittedName>
        <fullName evidence="8">Outer membrane protein OmpA-like peptidoglycan-associated protein</fullName>
    </submittedName>
</protein>
<feature type="chain" id="PRO_5045892914" evidence="6">
    <location>
        <begin position="22"/>
        <end position="648"/>
    </location>
</feature>
<dbReference type="SUPFAM" id="SSF82171">
    <property type="entry name" value="DPP6 N-terminal domain-like"/>
    <property type="match status" value="1"/>
</dbReference>
<feature type="signal peptide" evidence="6">
    <location>
        <begin position="1"/>
        <end position="21"/>
    </location>
</feature>
<keyword evidence="9" id="KW-1185">Reference proteome</keyword>
<evidence type="ECO:0000313" key="8">
    <source>
        <dbReference type="EMBL" id="NJC27331.1"/>
    </source>
</evidence>
<dbReference type="SUPFAM" id="SSF48452">
    <property type="entry name" value="TPR-like"/>
    <property type="match status" value="1"/>
</dbReference>
<gene>
    <name evidence="8" type="ORF">GGR27_002844</name>
</gene>
<keyword evidence="6" id="KW-0732">Signal</keyword>
<dbReference type="SUPFAM" id="SSF103088">
    <property type="entry name" value="OmpA-like"/>
    <property type="match status" value="1"/>
</dbReference>
<dbReference type="PANTHER" id="PTHR30329:SF21">
    <property type="entry name" value="LIPOPROTEIN YIAD-RELATED"/>
    <property type="match status" value="1"/>
</dbReference>
<dbReference type="InterPro" id="IPR006665">
    <property type="entry name" value="OmpA-like"/>
</dbReference>
<dbReference type="InterPro" id="IPR011042">
    <property type="entry name" value="6-blade_b-propeller_TolB-like"/>
</dbReference>